<comment type="similarity">
    <text evidence="1 6">Belongs to the peptidase M42 family.</text>
</comment>
<evidence type="ECO:0000256" key="5">
    <source>
        <dbReference type="ARBA" id="ARBA00022801"/>
    </source>
</evidence>
<dbReference type="InParanoid" id="E8N2D2"/>
<dbReference type="PANTHER" id="PTHR32481:SF7">
    <property type="entry name" value="AMINOPEPTIDASE YHFE-RELATED"/>
    <property type="match status" value="1"/>
</dbReference>
<feature type="binding site" evidence="8">
    <location>
        <position position="225"/>
    </location>
    <ligand>
        <name>Zn(2+)</name>
        <dbReference type="ChEBI" id="CHEBI:29105"/>
        <label>2</label>
    </ligand>
</feature>
<feature type="binding site" evidence="8">
    <location>
        <position position="190"/>
    </location>
    <ligand>
        <name>Zn(2+)</name>
        <dbReference type="ChEBI" id="CHEBI:29105"/>
        <label>1</label>
    </ligand>
</feature>
<dbReference type="OrthoDB" id="361940at2"/>
<feature type="active site" description="Proton acceptor" evidence="7">
    <location>
        <position position="224"/>
    </location>
</feature>
<dbReference type="CDD" id="cd05657">
    <property type="entry name" value="M42_glucanase_like"/>
    <property type="match status" value="1"/>
</dbReference>
<dbReference type="Proteomes" id="UP000008922">
    <property type="component" value="Chromosome"/>
</dbReference>
<comment type="cofactor">
    <cofactor evidence="8">
        <name>a divalent metal cation</name>
        <dbReference type="ChEBI" id="CHEBI:60240"/>
    </cofactor>
    <text evidence="8">Binds 2 divalent metal cations per subunit.</text>
</comment>
<evidence type="ECO:0000256" key="1">
    <source>
        <dbReference type="ARBA" id="ARBA00006272"/>
    </source>
</evidence>
<gene>
    <name evidence="9" type="ordered locus">ANT_07040</name>
</gene>
<dbReference type="STRING" id="926569.ANT_07040"/>
<dbReference type="Gene3D" id="2.40.30.40">
    <property type="entry name" value="Peptidase M42, domain 2"/>
    <property type="match status" value="1"/>
</dbReference>
<evidence type="ECO:0000256" key="7">
    <source>
        <dbReference type="PIRSR" id="PIRSR001123-1"/>
    </source>
</evidence>
<dbReference type="FunCoup" id="E8N2D2">
    <property type="interactions" value="1"/>
</dbReference>
<dbReference type="InterPro" id="IPR023367">
    <property type="entry name" value="Peptidase_M42_dom2"/>
</dbReference>
<feature type="binding site" evidence="8">
    <location>
        <position position="73"/>
    </location>
    <ligand>
        <name>Zn(2+)</name>
        <dbReference type="ChEBI" id="CHEBI:29105"/>
        <label>1</label>
    </ligand>
</feature>
<feature type="binding site" evidence="8">
    <location>
        <position position="190"/>
    </location>
    <ligand>
        <name>Zn(2+)</name>
        <dbReference type="ChEBI" id="CHEBI:29105"/>
        <label>2</label>
    </ligand>
</feature>
<dbReference type="InterPro" id="IPR051464">
    <property type="entry name" value="Peptidase_M42_aminopept"/>
</dbReference>
<keyword evidence="10" id="KW-1185">Reference proteome</keyword>
<accession>E8N2D2</accession>
<dbReference type="Gene3D" id="3.40.630.10">
    <property type="entry name" value="Zn peptidases"/>
    <property type="match status" value="1"/>
</dbReference>
<evidence type="ECO:0000256" key="4">
    <source>
        <dbReference type="ARBA" id="ARBA00022723"/>
    </source>
</evidence>
<organism evidence="9 10">
    <name type="scientific">Anaerolinea thermophila (strain DSM 14523 / JCM 11388 / NBRC 100420 / UNI-1)</name>
    <dbReference type="NCBI Taxonomy" id="926569"/>
    <lineage>
        <taxon>Bacteria</taxon>
        <taxon>Bacillati</taxon>
        <taxon>Chloroflexota</taxon>
        <taxon>Anaerolineae</taxon>
        <taxon>Anaerolineales</taxon>
        <taxon>Anaerolineaceae</taxon>
        <taxon>Anaerolinea</taxon>
    </lineage>
</organism>
<evidence type="ECO:0000256" key="6">
    <source>
        <dbReference type="PIRNR" id="PIRNR001123"/>
    </source>
</evidence>
<feature type="binding site" evidence="8">
    <location>
        <position position="245"/>
    </location>
    <ligand>
        <name>Zn(2+)</name>
        <dbReference type="ChEBI" id="CHEBI:29105"/>
        <label>1</label>
    </ligand>
</feature>
<dbReference type="Pfam" id="PF05343">
    <property type="entry name" value="Peptidase_M42"/>
    <property type="match status" value="1"/>
</dbReference>
<dbReference type="KEGG" id="atm:ANT_07040"/>
<keyword evidence="5" id="KW-0378">Hydrolase</keyword>
<dbReference type="RefSeq" id="WP_013559132.1">
    <property type="nucleotide sequence ID" value="NC_014960.1"/>
</dbReference>
<dbReference type="EMBL" id="AP012029">
    <property type="protein sequence ID" value="BAJ62738.1"/>
    <property type="molecule type" value="Genomic_DNA"/>
</dbReference>
<dbReference type="GO" id="GO:0046872">
    <property type="term" value="F:metal ion binding"/>
    <property type="evidence" value="ECO:0007669"/>
    <property type="project" value="UniProtKB-UniRule"/>
</dbReference>
<dbReference type="PANTHER" id="PTHR32481">
    <property type="entry name" value="AMINOPEPTIDASE"/>
    <property type="match status" value="1"/>
</dbReference>
<proteinExistence type="inferred from homology"/>
<dbReference type="SUPFAM" id="SSF53187">
    <property type="entry name" value="Zn-dependent exopeptidases"/>
    <property type="match status" value="1"/>
</dbReference>
<evidence type="ECO:0000313" key="10">
    <source>
        <dbReference type="Proteomes" id="UP000008922"/>
    </source>
</evidence>
<evidence type="ECO:0000256" key="2">
    <source>
        <dbReference type="ARBA" id="ARBA00022438"/>
    </source>
</evidence>
<dbReference type="SUPFAM" id="SSF101821">
    <property type="entry name" value="Aminopeptidase/glucanase lid domain"/>
    <property type="match status" value="1"/>
</dbReference>
<evidence type="ECO:0000256" key="8">
    <source>
        <dbReference type="PIRSR" id="PIRSR001123-2"/>
    </source>
</evidence>
<reference evidence="9 10" key="1">
    <citation type="submission" date="2010-12" db="EMBL/GenBank/DDBJ databases">
        <title>Whole genome sequence of Anaerolinea thermophila UNI-1.</title>
        <authorList>
            <person name="Narita-Yamada S."/>
            <person name="Kishi E."/>
            <person name="Watanabe Y."/>
            <person name="Takasaki K."/>
            <person name="Ankai A."/>
            <person name="Oguchi A."/>
            <person name="Fukui S."/>
            <person name="Takahashi M."/>
            <person name="Yashiro I."/>
            <person name="Hosoyama A."/>
            <person name="Sekiguchi Y."/>
            <person name="Hanada S."/>
            <person name="Fujita N."/>
        </authorList>
    </citation>
    <scope>NUCLEOTIDE SEQUENCE [LARGE SCALE GENOMIC DNA]</scope>
    <source>
        <strain evidence="10">DSM 14523 / JCM 11388 / NBRC 100420 / UNI-1</strain>
    </source>
</reference>
<dbReference type="InterPro" id="IPR008007">
    <property type="entry name" value="Peptidase_M42"/>
</dbReference>
<dbReference type="AlphaFoldDB" id="E8N2D2"/>
<evidence type="ECO:0000256" key="3">
    <source>
        <dbReference type="ARBA" id="ARBA00022670"/>
    </source>
</evidence>
<keyword evidence="4 8" id="KW-0479">Metal-binding</keyword>
<dbReference type="HOGENOM" id="CLU_053520_0_0_0"/>
<dbReference type="eggNOG" id="COG1363">
    <property type="taxonomic scope" value="Bacteria"/>
</dbReference>
<protein>
    <submittedName>
        <fullName evidence="9">Peptidase M42 family protein</fullName>
    </submittedName>
</protein>
<dbReference type="GO" id="GO:0004177">
    <property type="term" value="F:aminopeptidase activity"/>
    <property type="evidence" value="ECO:0007669"/>
    <property type="project" value="UniProtKB-UniRule"/>
</dbReference>
<dbReference type="PIRSF" id="PIRSF001123">
    <property type="entry name" value="PepA_GA"/>
    <property type="match status" value="1"/>
</dbReference>
<sequence>MISLPAIDTADLVNFLTRLLNTPSPTGFTHRALSLTEQALEGLPVTMRRTRKGALVIRWEGERNTAPRGLTAHVDTLGAMVKEIKPNGRLKLTKVGGFAWNTVEGENCTVFTRSGREVRGTLLLTKASSHVHSSAVSETKREDDAMEVRLDERTTSAEQTRALGIEVGDFVAFDPRVEVINGFVRSRHLDDKACVACVVAAFKALHAAGKKPAQTTIALISNYEEVGHGAATGFPPEMSELLVVDMAAVGDGQNSDEFHASLCVKDSRGPYHHEMSNRLRDLAEAHQIPYRVDIYPYYGSDGEAYWYAGGDVAVALIGPGVDASHNYERTHIEALEATTRWILAYLLAE</sequence>
<keyword evidence="2" id="KW-0031">Aminopeptidase</keyword>
<evidence type="ECO:0000313" key="9">
    <source>
        <dbReference type="EMBL" id="BAJ62738.1"/>
    </source>
</evidence>
<dbReference type="GO" id="GO:0006508">
    <property type="term" value="P:proteolysis"/>
    <property type="evidence" value="ECO:0007669"/>
    <property type="project" value="UniProtKB-KW"/>
</dbReference>
<name>E8N2D2_ANATU</name>
<keyword evidence="3" id="KW-0645">Protease</keyword>